<dbReference type="OrthoDB" id="9790815at2"/>
<dbReference type="SUPFAM" id="SSF50974">
    <property type="entry name" value="Nitrous oxide reductase, N-terminal domain"/>
    <property type="match status" value="1"/>
</dbReference>
<evidence type="ECO:0000313" key="3">
    <source>
        <dbReference type="Proteomes" id="UP000183028"/>
    </source>
</evidence>
<dbReference type="Pfam" id="PF10282">
    <property type="entry name" value="Lactonase"/>
    <property type="match status" value="1"/>
</dbReference>
<dbReference type="InterPro" id="IPR011045">
    <property type="entry name" value="N2O_reductase_N"/>
</dbReference>
<dbReference type="GO" id="GO:0016853">
    <property type="term" value="F:isomerase activity"/>
    <property type="evidence" value="ECO:0007669"/>
    <property type="project" value="UniProtKB-KW"/>
</dbReference>
<dbReference type="InterPro" id="IPR050282">
    <property type="entry name" value="Cycloisomerase_2"/>
</dbReference>
<dbReference type="GO" id="GO:0017057">
    <property type="term" value="F:6-phosphogluconolactonase activity"/>
    <property type="evidence" value="ECO:0007669"/>
    <property type="project" value="TreeGrafter"/>
</dbReference>
<dbReference type="InterPro" id="IPR015943">
    <property type="entry name" value="WD40/YVTN_repeat-like_dom_sf"/>
</dbReference>
<dbReference type="InterPro" id="IPR019405">
    <property type="entry name" value="Lactonase_7-beta_prop"/>
</dbReference>
<dbReference type="eggNOG" id="COG2706">
    <property type="taxonomic scope" value="Bacteria"/>
</dbReference>
<dbReference type="SUPFAM" id="SSF82171">
    <property type="entry name" value="DPP6 N-terminal domain-like"/>
    <property type="match status" value="1"/>
</dbReference>
<organism evidence="2 3">
    <name type="scientific">Sharpea azabuensis</name>
    <dbReference type="NCBI Taxonomy" id="322505"/>
    <lineage>
        <taxon>Bacteria</taxon>
        <taxon>Bacillati</taxon>
        <taxon>Bacillota</taxon>
        <taxon>Erysipelotrichia</taxon>
        <taxon>Erysipelotrichales</taxon>
        <taxon>Coprobacillaceae</taxon>
        <taxon>Sharpea</taxon>
    </lineage>
</organism>
<evidence type="ECO:0000256" key="1">
    <source>
        <dbReference type="ARBA" id="ARBA00005564"/>
    </source>
</evidence>
<name>A0A1H6V6E5_9FIRM</name>
<dbReference type="STRING" id="322505.SAMN04487836_10942"/>
<protein>
    <submittedName>
        <fullName evidence="2">6-phosphogluconolactonase, cycloisomerase 2 family</fullName>
    </submittedName>
</protein>
<gene>
    <name evidence="2" type="ORF">SAMN04487834_104314</name>
</gene>
<keyword evidence="2" id="KW-0413">Isomerase</keyword>
<comment type="similarity">
    <text evidence="1">Belongs to the cycloisomerase 2 family.</text>
</comment>
<dbReference type="PANTHER" id="PTHR30344">
    <property type="entry name" value="6-PHOSPHOGLUCONOLACTONASE-RELATED"/>
    <property type="match status" value="1"/>
</dbReference>
<keyword evidence="3" id="KW-1185">Reference proteome</keyword>
<dbReference type="Gene3D" id="2.130.10.10">
    <property type="entry name" value="YVTN repeat-like/Quinoprotein amine dehydrogenase"/>
    <property type="match status" value="1"/>
</dbReference>
<dbReference type="AlphaFoldDB" id="A0A1H6V6E5"/>
<dbReference type="RefSeq" id="WP_074732410.1">
    <property type="nucleotide sequence ID" value="NZ_FNYK01000043.1"/>
</dbReference>
<dbReference type="PANTHER" id="PTHR30344:SF1">
    <property type="entry name" value="6-PHOSPHOGLUCONOLACTONASE"/>
    <property type="match status" value="1"/>
</dbReference>
<reference evidence="3" key="1">
    <citation type="submission" date="2016-10" db="EMBL/GenBank/DDBJ databases">
        <authorList>
            <person name="Varghese N."/>
        </authorList>
    </citation>
    <scope>NUCLEOTIDE SEQUENCE [LARGE SCALE GENOMIC DNA]</scope>
    <source>
        <strain evidence="3">DSM 20406</strain>
    </source>
</reference>
<dbReference type="Proteomes" id="UP000183028">
    <property type="component" value="Unassembled WGS sequence"/>
</dbReference>
<dbReference type="EMBL" id="FNYK01000043">
    <property type="protein sequence ID" value="SEJ00209.1"/>
    <property type="molecule type" value="Genomic_DNA"/>
</dbReference>
<sequence length="361" mass="40658">MGLFNRTKTVDIFFIGCDGTEVDRGIYAFYLNVNNGELIKKSFVKSLANPIALSRAGRWMYITYRNGTGALTDGGVWQYACMELQLGLAARVHNEGKTYTQVVVSPDKTHAYAIDYYNGEIITMPILKSKLVRVSETKKLEGKGVDPIKQTESHPSQIFFTPDEKYVVVLDMGGDMIHVYTLNEKGYLQEDLERTFKTSPGTGPRKMIFSHDKKFAYCINEISSTIATYAYQDGHFTLLEEKLTYIKEDFEGVNVPTDFVMTDDNQYIAVTNKGDDTIVLFERGDDGLLKRKDLIETDAGPVALEIFRNRWLVVVSKQGGSVESFEIRKNEKRGILFETHSAYALHAPTCIAKGAENLRVV</sequence>
<accession>A0A1H6V6E5</accession>
<evidence type="ECO:0000313" key="2">
    <source>
        <dbReference type="EMBL" id="SEJ00209.1"/>
    </source>
</evidence>
<proteinExistence type="inferred from homology"/>